<dbReference type="Gene3D" id="1.25.40.420">
    <property type="match status" value="1"/>
</dbReference>
<dbReference type="PANTHER" id="PTHR22667:SF0">
    <property type="entry name" value="AT01380P-RELATED"/>
    <property type="match status" value="1"/>
</dbReference>
<dbReference type="AlphaFoldDB" id="A0A0A1X1A3"/>
<dbReference type="InterPro" id="IPR011333">
    <property type="entry name" value="SKP1/BTB/POZ_sf"/>
</dbReference>
<feature type="domain" description="BTB" evidence="2">
    <location>
        <begin position="146"/>
        <end position="238"/>
    </location>
</feature>
<dbReference type="PANTHER" id="PTHR22667">
    <property type="entry name" value="AT01380P-RELATED"/>
    <property type="match status" value="1"/>
</dbReference>
<evidence type="ECO:0000259" key="3">
    <source>
        <dbReference type="SMART" id="SM00875"/>
    </source>
</evidence>
<evidence type="ECO:0000256" key="1">
    <source>
        <dbReference type="SAM" id="MobiDB-lite"/>
    </source>
</evidence>
<dbReference type="Gene3D" id="3.30.710.10">
    <property type="entry name" value="Potassium Channel Kv1.1, Chain A"/>
    <property type="match status" value="1"/>
</dbReference>
<name>A0A0A1X1A3_ZEUCU</name>
<dbReference type="SMART" id="SM00875">
    <property type="entry name" value="BACK"/>
    <property type="match status" value="1"/>
</dbReference>
<feature type="compositionally biased region" description="Low complexity" evidence="1">
    <location>
        <begin position="14"/>
        <end position="24"/>
    </location>
</feature>
<feature type="region of interest" description="Disordered" evidence="1">
    <location>
        <begin position="1"/>
        <end position="30"/>
    </location>
</feature>
<sequence>MDKPLTKVNQSNESSISTTGTTGSPQFSDTLENNVKYMNLNFVDNSESSSQAKDQGIDFQKLPQTFDAAAPKATKPPPSKILPSNIPLPGKFDNQKQKIACTLKEKSLLEMGFKTNEIQGWEDIVQPPKENLYKLLRNMIDNHIKPNVQIRIGGVTFNCHMMVLQCYSDFFMECNNEVLIQLPEEKITPGAFMMVYDWMLAEEPLVQREGILELFNAANFLRIKNLVNQCWLCLDDDVRFREDTAFLLYLEARNYSLESLEQLMLTRICKFFLTLVASKEYLELATKEICTLLSSNTIGVNSEIEIFMSVVRWLNYNWEEREPDMLQVVKCVRFSLMPPWFLVTLNKNIDCVEIDRIASHPEVKRMINDGISYTTTQLYYGENREEFLHFLERYQLIAPVQRQWVFDKECSYHHRLECPNMQYVTYKSFLEYLEMIHTIGKDYWRSLEMAKGVEKSMQCCVRSDCRKLNEQNLVC</sequence>
<evidence type="ECO:0000313" key="4">
    <source>
        <dbReference type="EMBL" id="JAD04857.1"/>
    </source>
</evidence>
<feature type="domain" description="BACK" evidence="3">
    <location>
        <begin position="245"/>
        <end position="346"/>
    </location>
</feature>
<dbReference type="InterPro" id="IPR031750">
    <property type="entry name" value="DUF4734"/>
</dbReference>
<dbReference type="InterPro" id="IPR000210">
    <property type="entry name" value="BTB/POZ_dom"/>
</dbReference>
<dbReference type="CDD" id="cd18186">
    <property type="entry name" value="BTB_POZ_ZBTB_KLHL-like"/>
    <property type="match status" value="1"/>
</dbReference>
<accession>A0A0A1X1A3</accession>
<dbReference type="SMART" id="SM00225">
    <property type="entry name" value="BTB"/>
    <property type="match status" value="1"/>
</dbReference>
<dbReference type="Pfam" id="PF15881">
    <property type="entry name" value="DUF4734"/>
    <property type="match status" value="1"/>
</dbReference>
<reference evidence="4" key="2">
    <citation type="journal article" date="2015" name="Gigascience">
        <title>Reconstructing a comprehensive transcriptome assembly of a white-pupal translocated strain of the pest fruit fly Bactrocera cucurbitae.</title>
        <authorList>
            <person name="Sim S.B."/>
            <person name="Calla B."/>
            <person name="Hall B."/>
            <person name="DeRego T."/>
            <person name="Geib S.M."/>
        </authorList>
    </citation>
    <scope>NUCLEOTIDE SEQUENCE</scope>
</reference>
<protein>
    <submittedName>
        <fullName evidence="4">Kelch repeat and BTB domain-containing protein 8</fullName>
    </submittedName>
</protein>
<gene>
    <name evidence="4" type="primary">kbtbd8</name>
    <name evidence="4" type="ORF">g.12949</name>
</gene>
<reference evidence="4" key="1">
    <citation type="submission" date="2014-11" db="EMBL/GenBank/DDBJ databases">
        <authorList>
            <person name="Geib S."/>
        </authorList>
    </citation>
    <scope>NUCLEOTIDE SEQUENCE</scope>
</reference>
<dbReference type="SUPFAM" id="SSF54695">
    <property type="entry name" value="POZ domain"/>
    <property type="match status" value="1"/>
</dbReference>
<organism evidence="4">
    <name type="scientific">Zeugodacus cucurbitae</name>
    <name type="common">Melon fruit fly</name>
    <name type="synonym">Bactrocera cucurbitae</name>
    <dbReference type="NCBI Taxonomy" id="28588"/>
    <lineage>
        <taxon>Eukaryota</taxon>
        <taxon>Metazoa</taxon>
        <taxon>Ecdysozoa</taxon>
        <taxon>Arthropoda</taxon>
        <taxon>Hexapoda</taxon>
        <taxon>Insecta</taxon>
        <taxon>Pterygota</taxon>
        <taxon>Neoptera</taxon>
        <taxon>Endopterygota</taxon>
        <taxon>Diptera</taxon>
        <taxon>Brachycera</taxon>
        <taxon>Muscomorpha</taxon>
        <taxon>Tephritoidea</taxon>
        <taxon>Tephritidae</taxon>
        <taxon>Zeugodacus</taxon>
        <taxon>Zeugodacus</taxon>
    </lineage>
</organism>
<dbReference type="InterPro" id="IPR011705">
    <property type="entry name" value="BACK"/>
</dbReference>
<evidence type="ECO:0000259" key="2">
    <source>
        <dbReference type="SMART" id="SM00225"/>
    </source>
</evidence>
<dbReference type="Pfam" id="PF00651">
    <property type="entry name" value="BTB"/>
    <property type="match status" value="1"/>
</dbReference>
<dbReference type="EMBL" id="GBXI01009435">
    <property type="protein sequence ID" value="JAD04857.1"/>
    <property type="molecule type" value="Transcribed_RNA"/>
</dbReference>
<proteinExistence type="predicted"/>
<dbReference type="Pfam" id="PF07707">
    <property type="entry name" value="BACK"/>
    <property type="match status" value="1"/>
</dbReference>